<organism evidence="1 2">
    <name type="scientific">Elysia crispata</name>
    <name type="common">lettuce slug</name>
    <dbReference type="NCBI Taxonomy" id="231223"/>
    <lineage>
        <taxon>Eukaryota</taxon>
        <taxon>Metazoa</taxon>
        <taxon>Spiralia</taxon>
        <taxon>Lophotrochozoa</taxon>
        <taxon>Mollusca</taxon>
        <taxon>Gastropoda</taxon>
        <taxon>Heterobranchia</taxon>
        <taxon>Euthyneura</taxon>
        <taxon>Panpulmonata</taxon>
        <taxon>Sacoglossa</taxon>
        <taxon>Placobranchoidea</taxon>
        <taxon>Plakobranchidae</taxon>
        <taxon>Elysia</taxon>
    </lineage>
</organism>
<keyword evidence="2" id="KW-1185">Reference proteome</keyword>
<protein>
    <submittedName>
        <fullName evidence="1">Uncharacterized protein</fullName>
    </submittedName>
</protein>
<evidence type="ECO:0000313" key="1">
    <source>
        <dbReference type="EMBL" id="KAK3770210.1"/>
    </source>
</evidence>
<dbReference type="EMBL" id="JAWDGP010003865">
    <property type="protein sequence ID" value="KAK3770210.1"/>
    <property type="molecule type" value="Genomic_DNA"/>
</dbReference>
<dbReference type="Proteomes" id="UP001283361">
    <property type="component" value="Unassembled WGS sequence"/>
</dbReference>
<dbReference type="AlphaFoldDB" id="A0AAE0ZJ12"/>
<gene>
    <name evidence="1" type="ORF">RRG08_038721</name>
</gene>
<evidence type="ECO:0000313" key="2">
    <source>
        <dbReference type="Proteomes" id="UP001283361"/>
    </source>
</evidence>
<comment type="caution">
    <text evidence="1">The sequence shown here is derived from an EMBL/GenBank/DDBJ whole genome shotgun (WGS) entry which is preliminary data.</text>
</comment>
<proteinExistence type="predicted"/>
<accession>A0AAE0ZJ12</accession>
<name>A0AAE0ZJ12_9GAST</name>
<reference evidence="1" key="1">
    <citation type="journal article" date="2023" name="G3 (Bethesda)">
        <title>A reference genome for the long-term kleptoplast-retaining sea slug Elysia crispata morphotype clarki.</title>
        <authorList>
            <person name="Eastman K.E."/>
            <person name="Pendleton A.L."/>
            <person name="Shaikh M.A."/>
            <person name="Suttiyut T."/>
            <person name="Ogas R."/>
            <person name="Tomko P."/>
            <person name="Gavelis G."/>
            <person name="Widhalm J.R."/>
            <person name="Wisecaver J.H."/>
        </authorList>
    </citation>
    <scope>NUCLEOTIDE SEQUENCE</scope>
    <source>
        <strain evidence="1">ECLA1</strain>
    </source>
</reference>
<sequence>MTGRRLGTINPASLPVCVHAPVGSELDRHNGREEPLVALSEDGEAASSVAHSSMVAPAAIDFVYGPTDFTQISLCAEPFAGISGRRIITLQKSSHSGAVYAISPLLDSNLAVTLHDFQKVFYLLVNGRGPHPQVLILNLGVHRFPYKIPEQVDSFLHSQQSPKDLH</sequence>